<dbReference type="InterPro" id="IPR011049">
    <property type="entry name" value="Serralysin-like_metalloprot_C"/>
</dbReference>
<dbReference type="EMBL" id="JACIEI010000021">
    <property type="protein sequence ID" value="MBB3995876.1"/>
    <property type="molecule type" value="Genomic_DNA"/>
</dbReference>
<dbReference type="Pfam" id="PF00353">
    <property type="entry name" value="HemolysinCabind"/>
    <property type="match status" value="4"/>
</dbReference>
<evidence type="ECO:0000256" key="1">
    <source>
        <dbReference type="ARBA" id="ARBA00004613"/>
    </source>
</evidence>
<evidence type="ECO:0000313" key="5">
    <source>
        <dbReference type="Proteomes" id="UP000530268"/>
    </source>
</evidence>
<keyword evidence="2" id="KW-0964">Secreted</keyword>
<dbReference type="AlphaFoldDB" id="A0A7W6E9F6"/>
<dbReference type="GO" id="GO:0005576">
    <property type="term" value="C:extracellular region"/>
    <property type="evidence" value="ECO:0007669"/>
    <property type="project" value="UniProtKB-SubCell"/>
</dbReference>
<dbReference type="PANTHER" id="PTHR38340:SF1">
    <property type="entry name" value="S-LAYER PROTEIN"/>
    <property type="match status" value="1"/>
</dbReference>
<dbReference type="PANTHER" id="PTHR38340">
    <property type="entry name" value="S-LAYER PROTEIN"/>
    <property type="match status" value="1"/>
</dbReference>
<dbReference type="InterPro" id="IPR018511">
    <property type="entry name" value="Hemolysin-typ_Ca-bd_CS"/>
</dbReference>
<dbReference type="InterPro" id="IPR001343">
    <property type="entry name" value="Hemolysn_Ca-bd"/>
</dbReference>
<dbReference type="InterPro" id="IPR050557">
    <property type="entry name" value="RTX_toxin/Mannuronan_C5-epim"/>
</dbReference>
<keyword evidence="5" id="KW-1185">Reference proteome</keyword>
<sequence>MVYASTLEIYMLNLINEVRSSFGLDPLKLETNLNESAEDHSQWMMKENVFSHTGENGTTSTQRITSAGFDLLGSWGTAENLAVQTVRGAEGYLDDVKDLHESLMNSPGHRANILNPDLKYIGIGIELGTFSYSNGVTATSLIVTQNFGRTQGTVDLDDLNHGKGEIAETVVDAPVESPDVEVASNEADAEGGPDAPLDDRIVEPVWAGNGHNFVRGESGDDRIYGMNGFDTLWGGDGDDTISGGGWADTIRGDAGDDSLMGDNGDDLIFGGTGNDTIKGGLHADTLKGDAGDDVIDGEQGNDVLWGGDGNDSIDGGAGFDTVWSGAGNDTIRAGGWADTIGGGGGNDFLYGDNGDDLIWGGDGDDVIEGGLHNDRLNGGAGEDHIIGEQGDDAIDGGWGNDTIYGGSGKDVLSGERGDDVISGGWGNDRIFGQEGHDTLSGDEGDDFIWAGWGDDDVTGGSGADVFVFGHKDGNDIIRDFDATEGDVLRLNDSLWRDSYGALSTDEVLSTFGETQGDTFTLTFDGGETITFDGNPVLEDAIVIF</sequence>
<dbReference type="Pfam" id="PF00188">
    <property type="entry name" value="CAP"/>
    <property type="match status" value="1"/>
</dbReference>
<dbReference type="PROSITE" id="PS00330">
    <property type="entry name" value="HEMOLYSIN_CALCIUM"/>
    <property type="match status" value="2"/>
</dbReference>
<gene>
    <name evidence="4" type="ORF">GGR95_003542</name>
</gene>
<dbReference type="GO" id="GO:0005509">
    <property type="term" value="F:calcium ion binding"/>
    <property type="evidence" value="ECO:0007669"/>
    <property type="project" value="InterPro"/>
</dbReference>
<dbReference type="Proteomes" id="UP000530268">
    <property type="component" value="Unassembled WGS sequence"/>
</dbReference>
<name>A0A7W6E9F6_9RHOB</name>
<protein>
    <submittedName>
        <fullName evidence="4">Ca2+-binding RTX toxin-like protein</fullName>
    </submittedName>
</protein>
<dbReference type="Gene3D" id="3.40.33.10">
    <property type="entry name" value="CAP"/>
    <property type="match status" value="1"/>
</dbReference>
<dbReference type="PRINTS" id="PR00313">
    <property type="entry name" value="CABNDNGRPT"/>
</dbReference>
<proteinExistence type="predicted"/>
<dbReference type="SUPFAM" id="SSF55797">
    <property type="entry name" value="PR-1-like"/>
    <property type="match status" value="1"/>
</dbReference>
<evidence type="ECO:0000256" key="2">
    <source>
        <dbReference type="ARBA" id="ARBA00022525"/>
    </source>
</evidence>
<feature type="domain" description="SCP" evidence="3">
    <location>
        <begin position="12"/>
        <end position="141"/>
    </location>
</feature>
<comment type="caution">
    <text evidence="4">The sequence shown here is derived from an EMBL/GenBank/DDBJ whole genome shotgun (WGS) entry which is preliminary data.</text>
</comment>
<evidence type="ECO:0000259" key="3">
    <source>
        <dbReference type="Pfam" id="PF00188"/>
    </source>
</evidence>
<organism evidence="4 5">
    <name type="scientific">Sulfitobacter undariae</name>
    <dbReference type="NCBI Taxonomy" id="1563671"/>
    <lineage>
        <taxon>Bacteria</taxon>
        <taxon>Pseudomonadati</taxon>
        <taxon>Pseudomonadota</taxon>
        <taxon>Alphaproteobacteria</taxon>
        <taxon>Rhodobacterales</taxon>
        <taxon>Roseobacteraceae</taxon>
        <taxon>Sulfitobacter</taxon>
    </lineage>
</organism>
<dbReference type="InterPro" id="IPR035940">
    <property type="entry name" value="CAP_sf"/>
</dbReference>
<evidence type="ECO:0000313" key="4">
    <source>
        <dbReference type="EMBL" id="MBB3995876.1"/>
    </source>
</evidence>
<dbReference type="CDD" id="cd05379">
    <property type="entry name" value="CAP_bacterial"/>
    <property type="match status" value="1"/>
</dbReference>
<dbReference type="SUPFAM" id="SSF51120">
    <property type="entry name" value="beta-Roll"/>
    <property type="match status" value="2"/>
</dbReference>
<dbReference type="InterPro" id="IPR014044">
    <property type="entry name" value="CAP_dom"/>
</dbReference>
<comment type="subcellular location">
    <subcellularLocation>
        <location evidence="1">Secreted</location>
    </subcellularLocation>
</comment>
<reference evidence="4 5" key="1">
    <citation type="submission" date="2020-08" db="EMBL/GenBank/DDBJ databases">
        <title>Genomic Encyclopedia of Type Strains, Phase IV (KMG-IV): sequencing the most valuable type-strain genomes for metagenomic binning, comparative biology and taxonomic classification.</title>
        <authorList>
            <person name="Goeker M."/>
        </authorList>
    </citation>
    <scope>NUCLEOTIDE SEQUENCE [LARGE SCALE GENOMIC DNA]</scope>
    <source>
        <strain evidence="4 5">DSM 102234</strain>
    </source>
</reference>
<accession>A0A7W6E9F6</accession>
<dbReference type="Gene3D" id="2.150.10.10">
    <property type="entry name" value="Serralysin-like metalloprotease, C-terminal"/>
    <property type="match status" value="5"/>
</dbReference>